<accession>A0A8J7ID58</accession>
<evidence type="ECO:0000313" key="2">
    <source>
        <dbReference type="Proteomes" id="UP000662314"/>
    </source>
</evidence>
<proteinExistence type="predicted"/>
<dbReference type="AlphaFoldDB" id="A0A8J7ID58"/>
<gene>
    <name evidence="1" type="ORF">I8752_19275</name>
</gene>
<dbReference type="EMBL" id="JAECZA010000104">
    <property type="protein sequence ID" value="MBH8575117.1"/>
    <property type="molecule type" value="Genomic_DNA"/>
</dbReference>
<protein>
    <submittedName>
        <fullName evidence="1">Uncharacterized protein</fullName>
    </submittedName>
</protein>
<evidence type="ECO:0000313" key="1">
    <source>
        <dbReference type="EMBL" id="MBH8575117.1"/>
    </source>
</evidence>
<dbReference type="RefSeq" id="WP_214433911.1">
    <property type="nucleotide sequence ID" value="NZ_CAWPUQ010000007.1"/>
</dbReference>
<name>A0A8J7ID58_9NOST</name>
<reference evidence="1 2" key="1">
    <citation type="journal article" date="2021" name="Int. J. Syst. Evol. Microbiol.">
        <title>Amazonocrinis nigriterrae gen. nov., sp. nov., Atlanticothrix silvestris gen. nov., sp. nov. and Dendronalium phyllosphericum gen. nov., sp. nov., nostocacean cyanobacteria from Brazilian environments.</title>
        <authorList>
            <person name="Alvarenga D.O."/>
            <person name="Andreote A.P.D."/>
            <person name="Branco L.H.Z."/>
            <person name="Delbaje E."/>
            <person name="Cruz R.B."/>
            <person name="Varani A.M."/>
            <person name="Fiore M.F."/>
        </authorList>
    </citation>
    <scope>NUCLEOTIDE SEQUENCE [LARGE SCALE GENOMIC DNA]</scope>
    <source>
        <strain evidence="1 2">CENA369</strain>
    </source>
</reference>
<organism evidence="1 2">
    <name type="scientific">Dendronalium phyllosphericum CENA369</name>
    <dbReference type="NCBI Taxonomy" id="1725256"/>
    <lineage>
        <taxon>Bacteria</taxon>
        <taxon>Bacillati</taxon>
        <taxon>Cyanobacteriota</taxon>
        <taxon>Cyanophyceae</taxon>
        <taxon>Nostocales</taxon>
        <taxon>Nostocaceae</taxon>
        <taxon>Dendronalium</taxon>
        <taxon>Dendronalium phyllosphericum</taxon>
    </lineage>
</organism>
<dbReference type="Proteomes" id="UP000662314">
    <property type="component" value="Unassembled WGS sequence"/>
</dbReference>
<sequence length="258" mass="29746">MQLLEVPDVTVIAGENALLVSQLPPVWQDIARGTANVGCNRQSYIEMAQLFLYKLQQGDVDLFSDNKALASLKPSFSQLFGHLGWETLEFYGYDLMIHNYPNFEEILSEFESKGTEYANEVKVARIGIDLFCEFGYELPASFYHVHLAPIYRDHVFEERALRFDKRDIEHKRSWDAILHAGKVFAIQMKVQSIASKYGFTYQHGCGCNSHLSSIDSSEGAFAYELSQQKRSRWIRSFVWTAWYEYAFFPIVPNTSYLV</sequence>
<comment type="caution">
    <text evidence="1">The sequence shown here is derived from an EMBL/GenBank/DDBJ whole genome shotgun (WGS) entry which is preliminary data.</text>
</comment>
<keyword evidence="2" id="KW-1185">Reference proteome</keyword>